<comment type="similarity">
    <text evidence="1">Belongs to the ANP1/MMN9/VAN1 family.</text>
</comment>
<evidence type="ECO:0000256" key="1">
    <source>
        <dbReference type="ARBA" id="ARBA00037964"/>
    </source>
</evidence>
<dbReference type="GO" id="GO:0000136">
    <property type="term" value="C:mannan polymerase complex"/>
    <property type="evidence" value="ECO:0007669"/>
    <property type="project" value="TreeGrafter"/>
</dbReference>
<dbReference type="STRING" id="1198029.A0A1U7LK18"/>
<comment type="caution">
    <text evidence="3">The sequence shown here is derived from an EMBL/GenBank/DDBJ whole genome shotgun (WGS) entry which is preliminary data.</text>
</comment>
<keyword evidence="2" id="KW-0472">Membrane</keyword>
<dbReference type="GO" id="GO:0006487">
    <property type="term" value="P:protein N-linked glycosylation"/>
    <property type="evidence" value="ECO:0007669"/>
    <property type="project" value="TreeGrafter"/>
</dbReference>
<evidence type="ECO:0000313" key="3">
    <source>
        <dbReference type="EMBL" id="OLL22997.1"/>
    </source>
</evidence>
<feature type="transmembrane region" description="Helical" evidence="2">
    <location>
        <begin position="9"/>
        <end position="30"/>
    </location>
</feature>
<keyword evidence="2" id="KW-0812">Transmembrane</keyword>
<feature type="non-terminal residue" evidence="3">
    <location>
        <position position="296"/>
    </location>
</feature>
<dbReference type="PANTHER" id="PTHR43083">
    <property type="entry name" value="MANNAN POLYMERASE II"/>
    <property type="match status" value="1"/>
</dbReference>
<keyword evidence="2" id="KW-1133">Transmembrane helix</keyword>
<protein>
    <submittedName>
        <fullName evidence="3">Mannan polymerase II complex ANP1 subunit</fullName>
    </submittedName>
</protein>
<dbReference type="Gene3D" id="3.90.550.10">
    <property type="entry name" value="Spore Coat Polysaccharide Biosynthesis Protein SpsA, Chain A"/>
    <property type="match status" value="1"/>
</dbReference>
<dbReference type="Proteomes" id="UP000186594">
    <property type="component" value="Unassembled WGS sequence"/>
</dbReference>
<feature type="transmembrane region" description="Helical" evidence="2">
    <location>
        <begin position="65"/>
        <end position="84"/>
    </location>
</feature>
<dbReference type="OMA" id="MIMILTC"/>
<reference evidence="3 4" key="1">
    <citation type="submission" date="2016-04" db="EMBL/GenBank/DDBJ databases">
        <title>Evolutionary innovation and constraint leading to complex multicellularity in the Ascomycota.</title>
        <authorList>
            <person name="Cisse O."/>
            <person name="Nguyen A."/>
            <person name="Hewitt D.A."/>
            <person name="Jedd G."/>
            <person name="Stajich J.E."/>
        </authorList>
    </citation>
    <scope>NUCLEOTIDE SEQUENCE [LARGE SCALE GENOMIC DNA]</scope>
    <source>
        <strain evidence="3 4">DAH-3</strain>
    </source>
</reference>
<dbReference type="InterPro" id="IPR052086">
    <property type="entry name" value="Mannan_Polymerase_Subunit"/>
</dbReference>
<evidence type="ECO:0000313" key="4">
    <source>
        <dbReference type="Proteomes" id="UP000186594"/>
    </source>
</evidence>
<gene>
    <name evidence="3" type="ORF">NEOLI_005240</name>
</gene>
<keyword evidence="4" id="KW-1185">Reference proteome</keyword>
<organism evidence="3 4">
    <name type="scientific">Neolecta irregularis (strain DAH-3)</name>
    <dbReference type="NCBI Taxonomy" id="1198029"/>
    <lineage>
        <taxon>Eukaryota</taxon>
        <taxon>Fungi</taxon>
        <taxon>Dikarya</taxon>
        <taxon>Ascomycota</taxon>
        <taxon>Taphrinomycotina</taxon>
        <taxon>Neolectales</taxon>
        <taxon>Neolectaceae</taxon>
        <taxon>Neolecta</taxon>
    </lineage>
</organism>
<sequence length="296" mass="33906">MIMILTCNWLFLDTSISPPIILILFSFLFLDNSEMISPLLGRSTKKKNHFHISPNRFQPPHKTPLYKSVIVRVVCGAIIVIYMMSVMSSKTYEVENPFSLPNVEYYDLGESKGTNRGWERGEQVLMCVPLRDAEPHISMFFSHLKKMTYPHGLIDIAFLVSDSKDNTLSRLLEALDDLQGSELAFGEISVIEKDFGQAIGQSFSDRHAIEAQASRRKLMAKARNWLLTNAIKAEYSWVYWRDADVESIPATILEDLMHHDKDVIVPNVWRPLPEWLGGEQPYDLNSWQESETALQL</sequence>
<accession>A0A1U7LK18</accession>
<name>A0A1U7LK18_NEOID</name>
<dbReference type="SUPFAM" id="SSF53448">
    <property type="entry name" value="Nucleotide-diphospho-sugar transferases"/>
    <property type="match status" value="1"/>
</dbReference>
<dbReference type="InterPro" id="IPR029044">
    <property type="entry name" value="Nucleotide-diphossugar_trans"/>
</dbReference>
<dbReference type="PANTHER" id="PTHR43083:SF2">
    <property type="entry name" value="MANNAN POLYMERASE II COMPLEX ANP1 SUBUNIT"/>
    <property type="match status" value="1"/>
</dbReference>
<dbReference type="EMBL" id="LXFE01002432">
    <property type="protein sequence ID" value="OLL22997.1"/>
    <property type="molecule type" value="Genomic_DNA"/>
</dbReference>
<dbReference type="Pfam" id="PF03452">
    <property type="entry name" value="Anp1"/>
    <property type="match status" value="1"/>
</dbReference>
<proteinExistence type="inferred from homology"/>
<evidence type="ECO:0000256" key="2">
    <source>
        <dbReference type="SAM" id="Phobius"/>
    </source>
</evidence>
<dbReference type="OrthoDB" id="204164at2759"/>
<dbReference type="GO" id="GO:0000009">
    <property type="term" value="F:alpha-1,6-mannosyltransferase activity"/>
    <property type="evidence" value="ECO:0007669"/>
    <property type="project" value="TreeGrafter"/>
</dbReference>
<dbReference type="AlphaFoldDB" id="A0A1U7LK18"/>
<dbReference type="GO" id="GO:0000032">
    <property type="term" value="P:cell wall mannoprotein biosynthetic process"/>
    <property type="evidence" value="ECO:0007669"/>
    <property type="project" value="TreeGrafter"/>
</dbReference>